<name>A0A644X7T2_9ZZZZ</name>
<proteinExistence type="predicted"/>
<organism evidence="1">
    <name type="scientific">bioreactor metagenome</name>
    <dbReference type="NCBI Taxonomy" id="1076179"/>
    <lineage>
        <taxon>unclassified sequences</taxon>
        <taxon>metagenomes</taxon>
        <taxon>ecological metagenomes</taxon>
    </lineage>
</organism>
<reference evidence="1" key="1">
    <citation type="submission" date="2019-08" db="EMBL/GenBank/DDBJ databases">
        <authorList>
            <person name="Kucharzyk K."/>
            <person name="Murdoch R.W."/>
            <person name="Higgins S."/>
            <person name="Loffler F."/>
        </authorList>
    </citation>
    <scope>NUCLEOTIDE SEQUENCE</scope>
</reference>
<dbReference type="AlphaFoldDB" id="A0A644X7T2"/>
<protein>
    <submittedName>
        <fullName evidence="1">Uncharacterized protein</fullName>
    </submittedName>
</protein>
<comment type="caution">
    <text evidence="1">The sequence shown here is derived from an EMBL/GenBank/DDBJ whole genome shotgun (WGS) entry which is preliminary data.</text>
</comment>
<gene>
    <name evidence="1" type="ORF">SDC9_56531</name>
</gene>
<evidence type="ECO:0000313" key="1">
    <source>
        <dbReference type="EMBL" id="MPM10204.1"/>
    </source>
</evidence>
<sequence>MKVSEKLDFLMNLTKTTNSALSQAVSLDASYISRLRRGERSLRKKEEYIKNMASYFARHCCEPYQHKALCDAISPVLLPAEESALPSSIARWLLAENEKDIETIENFLDGFSGSKAAKVVPQAAGAEIPLLKFPPGDMDVFYGIEGKRQAVIYFLSQVAARDKPQTLLLFSDEATDWMTTSPQFAARWFSLMTRTLVRGNRIKIIHTINRDLDEMMSAISQWMPLYMSGSIEPYFYPKKRDGIFKRTLFIAPETAAVISNSIGSTHTGAANILFREEKAVKSFADEYNQYLALCRPLMRIFTAKDEEAYLKTLSEFEKEQSDTIIKTESLSLLTMPESLARSLLLKLDFKNTDILGYHKARIATFLKNLRSNRFTEIIQLTPPQAVAGGKVKIAFSNMLSSGAMYYTGEEYVLHLKNLISLLDSFPNFHIYIADGIRDEGYTVYAREDLGTIVAKTSTPAVVLAMNENNMAAAFWDFLLNTVGKKFYENPENQRTADRLRAYIREFEEDIK</sequence>
<dbReference type="EMBL" id="VSSQ01001664">
    <property type="protein sequence ID" value="MPM10204.1"/>
    <property type="molecule type" value="Genomic_DNA"/>
</dbReference>
<accession>A0A644X7T2</accession>